<organism evidence="13 14">
    <name type="scientific">Stylophora pistillata</name>
    <name type="common">Smooth cauliflower coral</name>
    <dbReference type="NCBI Taxonomy" id="50429"/>
    <lineage>
        <taxon>Eukaryota</taxon>
        <taxon>Metazoa</taxon>
        <taxon>Cnidaria</taxon>
        <taxon>Anthozoa</taxon>
        <taxon>Hexacorallia</taxon>
        <taxon>Scleractinia</taxon>
        <taxon>Astrocoeniina</taxon>
        <taxon>Pocilloporidae</taxon>
        <taxon>Stylophora</taxon>
    </lineage>
</organism>
<dbReference type="EMBL" id="LSMT01000185">
    <property type="protein sequence ID" value="PFX24136.1"/>
    <property type="molecule type" value="Genomic_DNA"/>
</dbReference>
<dbReference type="STRING" id="50429.A0A2B4S400"/>
<comment type="subcellular location">
    <subcellularLocation>
        <location evidence="3">Cytoplasm</location>
    </subcellularLocation>
    <subcellularLocation>
        <location evidence="2">Nucleus</location>
    </subcellularLocation>
</comment>
<proteinExistence type="predicted"/>
<keyword evidence="5" id="KW-0217">Developmental protein</keyword>
<evidence type="ECO:0000256" key="4">
    <source>
        <dbReference type="ARBA" id="ARBA00016468"/>
    </source>
</evidence>
<dbReference type="GO" id="GO:0005814">
    <property type="term" value="C:centriole"/>
    <property type="evidence" value="ECO:0007669"/>
    <property type="project" value="TreeGrafter"/>
</dbReference>
<evidence type="ECO:0000256" key="10">
    <source>
        <dbReference type="ARBA" id="ARBA00031932"/>
    </source>
</evidence>
<feature type="compositionally biased region" description="Basic and acidic residues" evidence="12">
    <location>
        <begin position="832"/>
        <end position="845"/>
    </location>
</feature>
<reference evidence="14" key="1">
    <citation type="journal article" date="2017" name="bioRxiv">
        <title>Comparative analysis of the genomes of Stylophora pistillata and Acropora digitifera provides evidence for extensive differences between species of corals.</title>
        <authorList>
            <person name="Voolstra C.R."/>
            <person name="Li Y."/>
            <person name="Liew Y.J."/>
            <person name="Baumgarten S."/>
            <person name="Zoccola D."/>
            <person name="Flot J.-F."/>
            <person name="Tambutte S."/>
            <person name="Allemand D."/>
            <person name="Aranda M."/>
        </authorList>
    </citation>
    <scope>NUCLEOTIDE SEQUENCE [LARGE SCALE GENOMIC DNA]</scope>
</reference>
<keyword evidence="6" id="KW-0963">Cytoplasm</keyword>
<dbReference type="OrthoDB" id="5968720at2759"/>
<evidence type="ECO:0000313" key="13">
    <source>
        <dbReference type="EMBL" id="PFX24136.1"/>
    </source>
</evidence>
<evidence type="ECO:0000256" key="12">
    <source>
        <dbReference type="SAM" id="MobiDB-lite"/>
    </source>
</evidence>
<protein>
    <recommendedName>
        <fullName evidence="4">Coiled-coil alpha-helical rod protein 1</fullName>
    </recommendedName>
    <alternativeName>
        <fullName evidence="10">Alpha-helical coiled-coil rod protein</fullName>
    </alternativeName>
</protein>
<evidence type="ECO:0000256" key="6">
    <source>
        <dbReference type="ARBA" id="ARBA00022490"/>
    </source>
</evidence>
<gene>
    <name evidence="13" type="primary">CCHCR1</name>
    <name evidence="13" type="ORF">AWC38_SpisGene11268</name>
</gene>
<evidence type="ECO:0000256" key="11">
    <source>
        <dbReference type="SAM" id="Coils"/>
    </source>
</evidence>
<dbReference type="InterPro" id="IPR009800">
    <property type="entry name" value="HCR"/>
</dbReference>
<feature type="region of interest" description="Disordered" evidence="12">
    <location>
        <begin position="820"/>
        <end position="887"/>
    </location>
</feature>
<dbReference type="GO" id="GO:0005737">
    <property type="term" value="C:cytoplasm"/>
    <property type="evidence" value="ECO:0007669"/>
    <property type="project" value="UniProtKB-SubCell"/>
</dbReference>
<evidence type="ECO:0000256" key="2">
    <source>
        <dbReference type="ARBA" id="ARBA00004123"/>
    </source>
</evidence>
<evidence type="ECO:0000256" key="7">
    <source>
        <dbReference type="ARBA" id="ARBA00022782"/>
    </source>
</evidence>
<comment type="caution">
    <text evidence="13">The sequence shown here is derived from an EMBL/GenBank/DDBJ whole genome shotgun (WGS) entry which is preliminary data.</text>
</comment>
<feature type="coiled-coil region" evidence="11">
    <location>
        <begin position="46"/>
        <end position="207"/>
    </location>
</feature>
<keyword evidence="9" id="KW-0539">Nucleus</keyword>
<dbReference type="Proteomes" id="UP000225706">
    <property type="component" value="Unassembled WGS sequence"/>
</dbReference>
<feature type="coiled-coil region" evidence="11">
    <location>
        <begin position="367"/>
        <end position="401"/>
    </location>
</feature>
<comment type="function">
    <text evidence="1">May be a regulator of keratinocyte proliferation or differentiation.</text>
</comment>
<evidence type="ECO:0000256" key="8">
    <source>
        <dbReference type="ARBA" id="ARBA00023054"/>
    </source>
</evidence>
<evidence type="ECO:0000256" key="1">
    <source>
        <dbReference type="ARBA" id="ARBA00003936"/>
    </source>
</evidence>
<name>A0A2B4S400_STYPI</name>
<dbReference type="GO" id="GO:0005634">
    <property type="term" value="C:nucleus"/>
    <property type="evidence" value="ECO:0007669"/>
    <property type="project" value="UniProtKB-SubCell"/>
</dbReference>
<dbReference type="GO" id="GO:0006611">
    <property type="term" value="P:protein export from nucleus"/>
    <property type="evidence" value="ECO:0007669"/>
    <property type="project" value="TreeGrafter"/>
</dbReference>
<sequence length="925" mass="106802">MAGKSKNATDRFLSPAYFQVTRPKIPSQQSTSAPWKLLPPSEYDVVKDQSEETDKVVVEINRLQNENKQLREQLQRSKEEEIRLEGEMRKSRLLVQKGRVDDALDLKKMAELQEENLSLQSEVKKLRATNSKLKIDVKEVKINFETDLGRCEAELEKAQTLIKELKAEIRQKEEIFEREVESLEKRARKQMAVVKSLKAQVKNSEEQVKIDRKGFEDVISKNEFDKYEQVKALQKTLETSEAKYAKELHSLKDEISRSREIYSAAKMKQIATDEEVNDLKEKLKEKEMECSTVLKEHQGKMRDSQLHYDQTLTDLSRKLEEQTVFHQRELLNFTEKLKKKDEEVKSQSLIVDQLRAYIGENLPNTQLEKLQTELEEAKQAMTSLIQENENLRSTVELLNVRLSSINEILSIQEKELMKFQGKSNGGTGHDGNGLLTKWREKVFALLIQLKSQEVLHEKEERNEKTQLKHLMTELEESQKEVAKLTHILADKKAEQQIEVNRNLALERQLEKCQKNEKTLSSFISQFQMCSCSLQEVAQKTESFIEHVGMQMEEAFKKLATFSQRISFASGRVQFLQGLITHREAQLRSELSEAVTKAAETGLSISDGGITEQHEASLSCEQLVSEVKQLTKERDHLLAQARKDSETLERKEVVIRAQCEQQLKDSAVKISQLESFLKDERERGAILNDKLQTAEVELSERLETIESLKTEMAKHKDVAEKTLEIVLQAEQVRYTEEFAKLEKQFNDVRREHTKAVVALRQAERQVEREKEKAAEQLALEQKEYEMKLEKCCAQLRHMEKERNMLMATVRQEGFKVPRLKPKEFTDGREEEEKENRERVPLHEKQPIKTSKGKVKQNKAAKSVQSEPGIPSTAAVQSERQNVRVKEGGADEEMNLIQVTSVLKDLQSLSTALLNMDRETDDSQNSL</sequence>
<feature type="coiled-coil region" evidence="11">
    <location>
        <begin position="269"/>
        <end position="296"/>
    </location>
</feature>
<evidence type="ECO:0000313" key="14">
    <source>
        <dbReference type="Proteomes" id="UP000225706"/>
    </source>
</evidence>
<dbReference type="Pfam" id="PF07111">
    <property type="entry name" value="HCR"/>
    <property type="match status" value="1"/>
</dbReference>
<dbReference type="AlphaFoldDB" id="A0A2B4S400"/>
<evidence type="ECO:0000256" key="3">
    <source>
        <dbReference type="ARBA" id="ARBA00004496"/>
    </source>
</evidence>
<keyword evidence="7" id="KW-0221">Differentiation</keyword>
<evidence type="ECO:0000256" key="5">
    <source>
        <dbReference type="ARBA" id="ARBA00022473"/>
    </source>
</evidence>
<evidence type="ECO:0000256" key="9">
    <source>
        <dbReference type="ARBA" id="ARBA00023242"/>
    </source>
</evidence>
<keyword evidence="14" id="KW-1185">Reference proteome</keyword>
<dbReference type="GO" id="GO:0030154">
    <property type="term" value="P:cell differentiation"/>
    <property type="evidence" value="ECO:0007669"/>
    <property type="project" value="UniProtKB-KW"/>
</dbReference>
<feature type="coiled-coil region" evidence="11">
    <location>
        <begin position="676"/>
        <end position="800"/>
    </location>
</feature>
<feature type="coiled-coil region" evidence="11">
    <location>
        <begin position="457"/>
        <end position="494"/>
    </location>
</feature>
<accession>A0A2B4S400</accession>
<dbReference type="PANTHER" id="PTHR46822:SF1">
    <property type="entry name" value="COILED-COIL ALPHA-HELICAL ROD PROTEIN 1"/>
    <property type="match status" value="1"/>
</dbReference>
<dbReference type="PANTHER" id="PTHR46822">
    <property type="entry name" value="COILED-COIL ALPHA-HELICAL ROD PROTEIN 1"/>
    <property type="match status" value="1"/>
</dbReference>
<keyword evidence="8 11" id="KW-0175">Coiled coil</keyword>